<gene>
    <name evidence="15" type="primary">bcp</name>
    <name evidence="15" type="ORF">RM540_07455</name>
</gene>
<evidence type="ECO:0000313" key="15">
    <source>
        <dbReference type="EMBL" id="MDT0631583.1"/>
    </source>
</evidence>
<keyword evidence="16" id="KW-1185">Reference proteome</keyword>
<accession>A0ABU3BQM3</accession>
<dbReference type="SUPFAM" id="SSF52833">
    <property type="entry name" value="Thioredoxin-like"/>
    <property type="match status" value="1"/>
</dbReference>
<evidence type="ECO:0000256" key="2">
    <source>
        <dbReference type="ARBA" id="ARBA00011245"/>
    </source>
</evidence>
<comment type="subunit">
    <text evidence="2">Monomer.</text>
</comment>
<evidence type="ECO:0000256" key="11">
    <source>
        <dbReference type="ARBA" id="ARBA00042639"/>
    </source>
</evidence>
<evidence type="ECO:0000256" key="12">
    <source>
        <dbReference type="ARBA" id="ARBA00049091"/>
    </source>
</evidence>
<dbReference type="PANTHER" id="PTHR42801:SF4">
    <property type="entry name" value="AHPC_TSA FAMILY PROTEIN"/>
    <property type="match status" value="1"/>
</dbReference>
<evidence type="ECO:0000256" key="6">
    <source>
        <dbReference type="ARBA" id="ARBA00023002"/>
    </source>
</evidence>
<keyword evidence="6 15" id="KW-0560">Oxidoreductase</keyword>
<comment type="caution">
    <text evidence="15">The sequence shown here is derived from an EMBL/GenBank/DDBJ whole genome shotgun (WGS) entry which is preliminary data.</text>
</comment>
<protein>
    <recommendedName>
        <fullName evidence="3">thioredoxin-dependent peroxiredoxin</fullName>
        <ecNumber evidence="3">1.11.1.24</ecNumber>
    </recommendedName>
    <alternativeName>
        <fullName evidence="9">Thioredoxin peroxidase</fullName>
    </alternativeName>
    <alternativeName>
        <fullName evidence="11">Thioredoxin-dependent peroxiredoxin Bcp</fullName>
    </alternativeName>
</protein>
<evidence type="ECO:0000256" key="8">
    <source>
        <dbReference type="ARBA" id="ARBA00023284"/>
    </source>
</evidence>
<evidence type="ECO:0000256" key="10">
    <source>
        <dbReference type="ARBA" id="ARBA00038489"/>
    </source>
</evidence>
<evidence type="ECO:0000256" key="3">
    <source>
        <dbReference type="ARBA" id="ARBA00013017"/>
    </source>
</evidence>
<feature type="region of interest" description="Disordered" evidence="13">
    <location>
        <begin position="1"/>
        <end position="25"/>
    </location>
</feature>
<feature type="compositionally biased region" description="Low complexity" evidence="13">
    <location>
        <begin position="1"/>
        <end position="13"/>
    </location>
</feature>
<dbReference type="EC" id="1.11.1.24" evidence="3"/>
<comment type="function">
    <text evidence="1">Thiol-specific peroxidase that catalyzes the reduction of hydrogen peroxide and organic hydroperoxides to water and alcohols, respectively. Plays a role in cell protection against oxidative stress by detoxifying peroxides and as sensor of hydrogen peroxide-mediated signaling events.</text>
</comment>
<dbReference type="EMBL" id="JAVRHT010000014">
    <property type="protein sequence ID" value="MDT0631583.1"/>
    <property type="molecule type" value="Genomic_DNA"/>
</dbReference>
<sequence length="163" mass="17429">MSDRPAPAGVQPGQPAPPFEGTTQAGDTLRLSDFAGRTLALYFYPKDETPGCTKQACALRDGWADLEAAGVAVVGVSPDSVESHAAFAENHGLPFPLLADPDHEILEAYGAWGEKTLYGRKSVGVKRSTFLIGPDGVVRHVFKRPKTDRHAAEILGKVEAFDL</sequence>
<feature type="domain" description="Thioredoxin" evidence="14">
    <location>
        <begin position="10"/>
        <end position="163"/>
    </location>
</feature>
<evidence type="ECO:0000259" key="14">
    <source>
        <dbReference type="PROSITE" id="PS51352"/>
    </source>
</evidence>
<keyword evidence="8" id="KW-0676">Redox-active center</keyword>
<dbReference type="GO" id="GO:0140824">
    <property type="term" value="F:thioredoxin-dependent peroxiredoxin activity"/>
    <property type="evidence" value="ECO:0007669"/>
    <property type="project" value="UniProtKB-EC"/>
</dbReference>
<keyword evidence="5" id="KW-0049">Antioxidant</keyword>
<evidence type="ECO:0000256" key="7">
    <source>
        <dbReference type="ARBA" id="ARBA00023157"/>
    </source>
</evidence>
<evidence type="ECO:0000256" key="9">
    <source>
        <dbReference type="ARBA" id="ARBA00032824"/>
    </source>
</evidence>
<dbReference type="InterPro" id="IPR024706">
    <property type="entry name" value="Peroxiredoxin_AhpC-typ"/>
</dbReference>
<evidence type="ECO:0000256" key="1">
    <source>
        <dbReference type="ARBA" id="ARBA00003330"/>
    </source>
</evidence>
<keyword evidence="4 15" id="KW-0575">Peroxidase</keyword>
<organism evidence="15 16">
    <name type="scientific">Rubrivirga litoralis</name>
    <dbReference type="NCBI Taxonomy" id="3075598"/>
    <lineage>
        <taxon>Bacteria</taxon>
        <taxon>Pseudomonadati</taxon>
        <taxon>Rhodothermota</taxon>
        <taxon>Rhodothermia</taxon>
        <taxon>Rhodothermales</taxon>
        <taxon>Rubricoccaceae</taxon>
        <taxon>Rubrivirga</taxon>
    </lineage>
</organism>
<dbReference type="Proteomes" id="UP001267426">
    <property type="component" value="Unassembled WGS sequence"/>
</dbReference>
<evidence type="ECO:0000256" key="4">
    <source>
        <dbReference type="ARBA" id="ARBA00022559"/>
    </source>
</evidence>
<dbReference type="NCBIfam" id="NF006960">
    <property type="entry name" value="PRK09437.1"/>
    <property type="match status" value="1"/>
</dbReference>
<keyword evidence="7" id="KW-1015">Disulfide bond</keyword>
<dbReference type="InterPro" id="IPR036249">
    <property type="entry name" value="Thioredoxin-like_sf"/>
</dbReference>
<name>A0ABU3BQM3_9BACT</name>
<dbReference type="PANTHER" id="PTHR42801">
    <property type="entry name" value="THIOREDOXIN-DEPENDENT PEROXIDE REDUCTASE"/>
    <property type="match status" value="1"/>
</dbReference>
<dbReference type="Gene3D" id="3.40.30.10">
    <property type="entry name" value="Glutaredoxin"/>
    <property type="match status" value="1"/>
</dbReference>
<evidence type="ECO:0000313" key="16">
    <source>
        <dbReference type="Proteomes" id="UP001267426"/>
    </source>
</evidence>
<dbReference type="RefSeq" id="WP_311662925.1">
    <property type="nucleotide sequence ID" value="NZ_JAVRHT010000014.1"/>
</dbReference>
<dbReference type="Pfam" id="PF00578">
    <property type="entry name" value="AhpC-TSA"/>
    <property type="match status" value="1"/>
</dbReference>
<dbReference type="InterPro" id="IPR050924">
    <property type="entry name" value="Peroxiredoxin_BCP/PrxQ"/>
</dbReference>
<comment type="catalytic activity">
    <reaction evidence="12">
        <text>a hydroperoxide + [thioredoxin]-dithiol = an alcohol + [thioredoxin]-disulfide + H2O</text>
        <dbReference type="Rhea" id="RHEA:62620"/>
        <dbReference type="Rhea" id="RHEA-COMP:10698"/>
        <dbReference type="Rhea" id="RHEA-COMP:10700"/>
        <dbReference type="ChEBI" id="CHEBI:15377"/>
        <dbReference type="ChEBI" id="CHEBI:29950"/>
        <dbReference type="ChEBI" id="CHEBI:30879"/>
        <dbReference type="ChEBI" id="CHEBI:35924"/>
        <dbReference type="ChEBI" id="CHEBI:50058"/>
        <dbReference type="EC" id="1.11.1.24"/>
    </reaction>
</comment>
<dbReference type="InterPro" id="IPR013766">
    <property type="entry name" value="Thioredoxin_domain"/>
</dbReference>
<comment type="similarity">
    <text evidence="10">Belongs to the peroxiredoxin family. BCP/PrxQ subfamily.</text>
</comment>
<proteinExistence type="inferred from homology"/>
<dbReference type="PROSITE" id="PS51352">
    <property type="entry name" value="THIOREDOXIN_2"/>
    <property type="match status" value="1"/>
</dbReference>
<evidence type="ECO:0000256" key="13">
    <source>
        <dbReference type="SAM" id="MobiDB-lite"/>
    </source>
</evidence>
<evidence type="ECO:0000256" key="5">
    <source>
        <dbReference type="ARBA" id="ARBA00022862"/>
    </source>
</evidence>
<dbReference type="PIRSF" id="PIRSF000239">
    <property type="entry name" value="AHPC"/>
    <property type="match status" value="1"/>
</dbReference>
<reference evidence="15 16" key="1">
    <citation type="submission" date="2023-09" db="EMBL/GenBank/DDBJ databases">
        <authorList>
            <person name="Rey-Velasco X."/>
        </authorList>
    </citation>
    <scope>NUCLEOTIDE SEQUENCE [LARGE SCALE GENOMIC DNA]</scope>
    <source>
        <strain evidence="15 16">F394</strain>
    </source>
</reference>
<dbReference type="InterPro" id="IPR000866">
    <property type="entry name" value="AhpC/TSA"/>
</dbReference>
<dbReference type="CDD" id="cd03017">
    <property type="entry name" value="PRX_BCP"/>
    <property type="match status" value="1"/>
</dbReference>